<dbReference type="GO" id="GO:0016747">
    <property type="term" value="F:acyltransferase activity, transferring groups other than amino-acyl groups"/>
    <property type="evidence" value="ECO:0007669"/>
    <property type="project" value="InterPro"/>
</dbReference>
<dbReference type="PROSITE" id="PS51186">
    <property type="entry name" value="GNAT"/>
    <property type="match status" value="1"/>
</dbReference>
<proteinExistence type="predicted"/>
<evidence type="ECO:0000256" key="1">
    <source>
        <dbReference type="SAM" id="MobiDB-lite"/>
    </source>
</evidence>
<dbReference type="SUPFAM" id="SSF55729">
    <property type="entry name" value="Acyl-CoA N-acyltransferases (Nat)"/>
    <property type="match status" value="1"/>
</dbReference>
<organism evidence="3 4">
    <name type="scientific">Myriangium duriaei CBS 260.36</name>
    <dbReference type="NCBI Taxonomy" id="1168546"/>
    <lineage>
        <taxon>Eukaryota</taxon>
        <taxon>Fungi</taxon>
        <taxon>Dikarya</taxon>
        <taxon>Ascomycota</taxon>
        <taxon>Pezizomycotina</taxon>
        <taxon>Dothideomycetes</taxon>
        <taxon>Dothideomycetidae</taxon>
        <taxon>Myriangiales</taxon>
        <taxon>Myriangiaceae</taxon>
        <taxon>Myriangium</taxon>
    </lineage>
</organism>
<gene>
    <name evidence="3" type="ORF">K461DRAFT_279821</name>
</gene>
<dbReference type="EMBL" id="ML996088">
    <property type="protein sequence ID" value="KAF2151048.1"/>
    <property type="molecule type" value="Genomic_DNA"/>
</dbReference>
<sequence length="211" mass="23729">MPPTVWASDRLIYRATEPDDDQFLLDMFSDPSDYTNRSRALPTPLAKQHAADRLKRLDEGLLNVIICLPPPSTSQNYGQPDAPSGPKSSADKPKPIPVGQIGLRNPGAELQHHRGTVLSLSISRQYQGKGYGSEAIQWCLNWAFHHANMHRVEIGALEYNTGAVRLYEKLGFVIEGRKRQSVWYQGEYRDVIELAMLRPEWEAKYGQAAKG</sequence>
<feature type="domain" description="N-acetyltransferase" evidence="2">
    <location>
        <begin position="41"/>
        <end position="199"/>
    </location>
</feature>
<dbReference type="InterPro" id="IPR016181">
    <property type="entry name" value="Acyl_CoA_acyltransferase"/>
</dbReference>
<dbReference type="CDD" id="cd04301">
    <property type="entry name" value="NAT_SF"/>
    <property type="match status" value="1"/>
</dbReference>
<reference evidence="3" key="1">
    <citation type="journal article" date="2020" name="Stud. Mycol.">
        <title>101 Dothideomycetes genomes: a test case for predicting lifestyles and emergence of pathogens.</title>
        <authorList>
            <person name="Haridas S."/>
            <person name="Albert R."/>
            <person name="Binder M."/>
            <person name="Bloem J."/>
            <person name="Labutti K."/>
            <person name="Salamov A."/>
            <person name="Andreopoulos B."/>
            <person name="Baker S."/>
            <person name="Barry K."/>
            <person name="Bills G."/>
            <person name="Bluhm B."/>
            <person name="Cannon C."/>
            <person name="Castanera R."/>
            <person name="Culley D."/>
            <person name="Daum C."/>
            <person name="Ezra D."/>
            <person name="Gonzalez J."/>
            <person name="Henrissat B."/>
            <person name="Kuo A."/>
            <person name="Liang C."/>
            <person name="Lipzen A."/>
            <person name="Lutzoni F."/>
            <person name="Magnuson J."/>
            <person name="Mondo S."/>
            <person name="Nolan M."/>
            <person name="Ohm R."/>
            <person name="Pangilinan J."/>
            <person name="Park H.-J."/>
            <person name="Ramirez L."/>
            <person name="Alfaro M."/>
            <person name="Sun H."/>
            <person name="Tritt A."/>
            <person name="Yoshinaga Y."/>
            <person name="Zwiers L.-H."/>
            <person name="Turgeon B."/>
            <person name="Goodwin S."/>
            <person name="Spatafora J."/>
            <person name="Crous P."/>
            <person name="Grigoriev I."/>
        </authorList>
    </citation>
    <scope>NUCLEOTIDE SEQUENCE</scope>
    <source>
        <strain evidence="3">CBS 260.36</strain>
    </source>
</reference>
<accession>A0A9P4MFD5</accession>
<name>A0A9P4MFD5_9PEZI</name>
<dbReference type="Gene3D" id="3.40.630.30">
    <property type="match status" value="1"/>
</dbReference>
<dbReference type="PANTHER" id="PTHR43415">
    <property type="entry name" value="SPERMIDINE N(1)-ACETYLTRANSFERASE"/>
    <property type="match status" value="1"/>
</dbReference>
<dbReference type="Proteomes" id="UP000799439">
    <property type="component" value="Unassembled WGS sequence"/>
</dbReference>
<dbReference type="Pfam" id="PF13302">
    <property type="entry name" value="Acetyltransf_3"/>
    <property type="match status" value="1"/>
</dbReference>
<keyword evidence="4" id="KW-1185">Reference proteome</keyword>
<dbReference type="PANTHER" id="PTHR43415:SF3">
    <property type="entry name" value="GNAT-FAMILY ACETYLTRANSFERASE"/>
    <property type="match status" value="1"/>
</dbReference>
<dbReference type="OrthoDB" id="64477at2759"/>
<dbReference type="AlphaFoldDB" id="A0A9P4MFD5"/>
<feature type="region of interest" description="Disordered" evidence="1">
    <location>
        <begin position="72"/>
        <end position="104"/>
    </location>
</feature>
<comment type="caution">
    <text evidence="3">The sequence shown here is derived from an EMBL/GenBank/DDBJ whole genome shotgun (WGS) entry which is preliminary data.</text>
</comment>
<evidence type="ECO:0000259" key="2">
    <source>
        <dbReference type="PROSITE" id="PS51186"/>
    </source>
</evidence>
<evidence type="ECO:0000313" key="4">
    <source>
        <dbReference type="Proteomes" id="UP000799439"/>
    </source>
</evidence>
<protein>
    <submittedName>
        <fullName evidence="3">Acyl-CoA N-acyltransferase</fullName>
    </submittedName>
</protein>
<dbReference type="InterPro" id="IPR000182">
    <property type="entry name" value="GNAT_dom"/>
</dbReference>
<evidence type="ECO:0000313" key="3">
    <source>
        <dbReference type="EMBL" id="KAF2151048.1"/>
    </source>
</evidence>